<dbReference type="OrthoDB" id="1867012at2759"/>
<keyword evidence="3" id="KW-1185">Reference proteome</keyword>
<evidence type="ECO:0000256" key="1">
    <source>
        <dbReference type="SAM" id="Coils"/>
    </source>
</evidence>
<organism evidence="2 3">
    <name type="scientific">Prunus yedoensis var. nudiflora</name>
    <dbReference type="NCBI Taxonomy" id="2094558"/>
    <lineage>
        <taxon>Eukaryota</taxon>
        <taxon>Viridiplantae</taxon>
        <taxon>Streptophyta</taxon>
        <taxon>Embryophyta</taxon>
        <taxon>Tracheophyta</taxon>
        <taxon>Spermatophyta</taxon>
        <taxon>Magnoliopsida</taxon>
        <taxon>eudicotyledons</taxon>
        <taxon>Gunneridae</taxon>
        <taxon>Pentapetalae</taxon>
        <taxon>rosids</taxon>
        <taxon>fabids</taxon>
        <taxon>Rosales</taxon>
        <taxon>Rosaceae</taxon>
        <taxon>Amygdaloideae</taxon>
        <taxon>Amygdaleae</taxon>
        <taxon>Prunus</taxon>
    </lineage>
</organism>
<gene>
    <name evidence="2" type="ORF">Pyn_35403</name>
</gene>
<dbReference type="PANTHER" id="PTHR36763">
    <property type="entry name" value="EXPRESSED PROTEIN"/>
    <property type="match status" value="1"/>
</dbReference>
<accession>A0A314YYQ1</accession>
<dbReference type="Proteomes" id="UP000250321">
    <property type="component" value="Unassembled WGS sequence"/>
</dbReference>
<sequence length="257" mass="29768">MGSQLQSSSEMLSREQLLHLFDRFSFLTSQPDVNKRIADGVEDKQEAVAITTAIQEEIFLEMGIDPRFGISSLGKVNEKYENDQDMMIRFYKFIAREEMACDEAELEANEFAERMHSQEKLQEQQLEMLKHMRKFPLDDQSAILEKEGECNPNLRFKEQQSQCILNNILFRGIVHTAAFSRWKMPILTVLHQFCLQSRFKRLFGGGCLLYLSQGRLEHVSVMQCSLFSDWYSVQALYVAGICCSNCSLYVDWISVVK</sequence>
<protein>
    <submittedName>
        <fullName evidence="2">Uncharacterized protein</fullName>
    </submittedName>
</protein>
<dbReference type="STRING" id="2094558.A0A314YYQ1"/>
<keyword evidence="1" id="KW-0175">Coiled coil</keyword>
<dbReference type="PANTHER" id="PTHR36763:SF1">
    <property type="entry name" value="EXPRESSED PROTEIN"/>
    <property type="match status" value="1"/>
</dbReference>
<dbReference type="AlphaFoldDB" id="A0A314YYQ1"/>
<feature type="coiled-coil region" evidence="1">
    <location>
        <begin position="94"/>
        <end position="121"/>
    </location>
</feature>
<comment type="caution">
    <text evidence="2">The sequence shown here is derived from an EMBL/GenBank/DDBJ whole genome shotgun (WGS) entry which is preliminary data.</text>
</comment>
<dbReference type="EMBL" id="PJQY01002342">
    <property type="protein sequence ID" value="PQP94495.1"/>
    <property type="molecule type" value="Genomic_DNA"/>
</dbReference>
<name>A0A314YYQ1_PRUYE</name>
<evidence type="ECO:0000313" key="3">
    <source>
        <dbReference type="Proteomes" id="UP000250321"/>
    </source>
</evidence>
<reference evidence="2 3" key="1">
    <citation type="submission" date="2018-02" db="EMBL/GenBank/DDBJ databases">
        <title>Draft genome of wild Prunus yedoensis var. nudiflora.</title>
        <authorList>
            <person name="Baek S."/>
            <person name="Kim J.-H."/>
            <person name="Choi K."/>
            <person name="Kim G.-B."/>
            <person name="Cho A."/>
            <person name="Jang H."/>
            <person name="Shin C.-H."/>
            <person name="Yu H.-J."/>
            <person name="Mun J.-H."/>
        </authorList>
    </citation>
    <scope>NUCLEOTIDE SEQUENCE [LARGE SCALE GENOMIC DNA]</scope>
    <source>
        <strain evidence="3">cv. Jeju island</strain>
        <tissue evidence="2">Leaf</tissue>
    </source>
</reference>
<proteinExistence type="predicted"/>
<evidence type="ECO:0000313" key="2">
    <source>
        <dbReference type="EMBL" id="PQP94495.1"/>
    </source>
</evidence>